<keyword evidence="5" id="KW-0732">Signal</keyword>
<gene>
    <name evidence="8" type="ORF">B9Q30_14345</name>
</gene>
<keyword evidence="3" id="KW-1134">Transmembrane beta strand</keyword>
<dbReference type="EMBL" id="NEEW01000006">
    <property type="protein sequence ID" value="PJD84329.1"/>
    <property type="molecule type" value="Genomic_DNA"/>
</dbReference>
<reference evidence="8 9" key="1">
    <citation type="journal article" date="2017" name="J. Antimicrob. Chemother.">
        <title>Characterization of the population structure, drug resistance mechanisms and plasmids of the community-associated Enterobacter cloacae complex in China.</title>
        <authorList>
            <person name="Zhou K."/>
            <person name="Yu W."/>
            <person name="Cao X."/>
            <person name="Shen P."/>
            <person name="Lu H."/>
            <person name="Luo Q."/>
            <person name="Rossen J.W.A."/>
            <person name="Xiao Y."/>
        </authorList>
    </citation>
    <scope>NUCLEOTIDE SEQUENCE [LARGE SCALE GENOMIC DNA]</scope>
    <source>
        <strain evidence="8 9">ECC904</strain>
    </source>
</reference>
<dbReference type="STRING" id="299766.BFV68_18125"/>
<dbReference type="GO" id="GO:0015483">
    <property type="term" value="F:long-chain fatty acid transporting porin activity"/>
    <property type="evidence" value="ECO:0007669"/>
    <property type="project" value="TreeGrafter"/>
</dbReference>
<dbReference type="RefSeq" id="WP_045910758.1">
    <property type="nucleotide sequence ID" value="NZ_CAXOEG010000006.1"/>
</dbReference>
<dbReference type="AlphaFoldDB" id="A0A2J0Q088"/>
<accession>A0A2J0Q088</accession>
<dbReference type="InterPro" id="IPR005017">
    <property type="entry name" value="OMPP1/FadL/TodX"/>
</dbReference>
<keyword evidence="4" id="KW-0812">Transmembrane</keyword>
<evidence type="ECO:0000256" key="3">
    <source>
        <dbReference type="ARBA" id="ARBA00022452"/>
    </source>
</evidence>
<keyword evidence="7" id="KW-0998">Cell outer membrane</keyword>
<dbReference type="Pfam" id="PF03349">
    <property type="entry name" value="Toluene_X"/>
    <property type="match status" value="1"/>
</dbReference>
<evidence type="ECO:0000256" key="5">
    <source>
        <dbReference type="ARBA" id="ARBA00022729"/>
    </source>
</evidence>
<comment type="similarity">
    <text evidence="2">Belongs to the OmpP1/FadL family.</text>
</comment>
<keyword evidence="6" id="KW-0472">Membrane</keyword>
<evidence type="ECO:0000256" key="7">
    <source>
        <dbReference type="ARBA" id="ARBA00023237"/>
    </source>
</evidence>
<dbReference type="OrthoDB" id="19849at2"/>
<dbReference type="PANTHER" id="PTHR35093:SF8">
    <property type="entry name" value="OUTER MEMBRANE PROTEIN NMB0088-RELATED"/>
    <property type="match status" value="1"/>
</dbReference>
<dbReference type="Proteomes" id="UP000229974">
    <property type="component" value="Unassembled WGS sequence"/>
</dbReference>
<evidence type="ECO:0000256" key="6">
    <source>
        <dbReference type="ARBA" id="ARBA00023136"/>
    </source>
</evidence>
<dbReference type="Gene3D" id="2.40.160.60">
    <property type="entry name" value="Outer membrane protein transport protein (OMPP1/FadL/TodX)"/>
    <property type="match status" value="1"/>
</dbReference>
<evidence type="ECO:0000256" key="1">
    <source>
        <dbReference type="ARBA" id="ARBA00004571"/>
    </source>
</evidence>
<evidence type="ECO:0000313" key="8">
    <source>
        <dbReference type="EMBL" id="PJD84329.1"/>
    </source>
</evidence>
<comment type="caution">
    <text evidence="8">The sequence shown here is derived from an EMBL/GenBank/DDBJ whole genome shotgun (WGS) entry which is preliminary data.</text>
</comment>
<sequence>MKTRLLLCAGLFAASSAHASALYFYEAGTEDTALAGAGQAARAQDASTIMTNPAGMTRLPDHMVTGGLQVMDGSIDNQLDNHAHQSPGDVMKTIPNASAFYSQKINDDLYAGIGLYGNYGLGIDYGSWAGDRLIKKSTLVAMTLSPSLAYKLNDRLSIGASANVNYGYFSLTRNVNDNDYRQHDEDWAMSYRLGLLMQLTDQTRAGITWNSETNYRYSVNGKARVQNGAYDLPVSAQISAPQQIMLSLVHDINPRWSVMGDLGWQDWSQFGAPQIVVGDRQLNNVSRLKDTWHGAVGVQYRPTPQWRLNIGVAFDSSPYESQSDVALTLPTGDEWRFGTGAQYQITPASNIGIAVSYLHMQSSHVKSPTAFAGSYDHPYLWFASVNYSYQF</sequence>
<comment type="subcellular location">
    <subcellularLocation>
        <location evidence="1">Cell outer membrane</location>
        <topology evidence="1">Multi-pass membrane protein</topology>
    </subcellularLocation>
</comment>
<proteinExistence type="inferred from homology"/>
<evidence type="ECO:0000256" key="4">
    <source>
        <dbReference type="ARBA" id="ARBA00022692"/>
    </source>
</evidence>
<protein>
    <submittedName>
        <fullName evidence="8">Fatty acid transporter</fullName>
    </submittedName>
</protein>
<dbReference type="GO" id="GO:0009279">
    <property type="term" value="C:cell outer membrane"/>
    <property type="evidence" value="ECO:0007669"/>
    <property type="project" value="UniProtKB-SubCell"/>
</dbReference>
<evidence type="ECO:0000256" key="2">
    <source>
        <dbReference type="ARBA" id="ARBA00008163"/>
    </source>
</evidence>
<name>A0A2J0Q088_9ENTR</name>
<dbReference type="SUPFAM" id="SSF56935">
    <property type="entry name" value="Porins"/>
    <property type="match status" value="1"/>
</dbReference>
<dbReference type="PANTHER" id="PTHR35093">
    <property type="entry name" value="OUTER MEMBRANE PROTEIN NMB0088-RELATED"/>
    <property type="match status" value="1"/>
</dbReference>
<organism evidence="8 9">
    <name type="scientific">Enterobacter hormaechei</name>
    <dbReference type="NCBI Taxonomy" id="158836"/>
    <lineage>
        <taxon>Bacteria</taxon>
        <taxon>Pseudomonadati</taxon>
        <taxon>Pseudomonadota</taxon>
        <taxon>Gammaproteobacteria</taxon>
        <taxon>Enterobacterales</taxon>
        <taxon>Enterobacteriaceae</taxon>
        <taxon>Enterobacter</taxon>
        <taxon>Enterobacter cloacae complex</taxon>
    </lineage>
</organism>
<evidence type="ECO:0000313" key="9">
    <source>
        <dbReference type="Proteomes" id="UP000229974"/>
    </source>
</evidence>